<dbReference type="Gene3D" id="3.40.50.150">
    <property type="entry name" value="Vaccinia Virus protein VP39"/>
    <property type="match status" value="1"/>
</dbReference>
<dbReference type="SUPFAM" id="SSF53335">
    <property type="entry name" value="S-adenosyl-L-methionine-dependent methyltransferases"/>
    <property type="match status" value="1"/>
</dbReference>
<protein>
    <submittedName>
        <fullName evidence="5">Ribosomal small subunit Rsm22</fullName>
    </submittedName>
</protein>
<dbReference type="AlphaFoldDB" id="B8G9E5"/>
<dbReference type="GO" id="GO:0003735">
    <property type="term" value="F:structural constituent of ribosome"/>
    <property type="evidence" value="ECO:0007669"/>
    <property type="project" value="TreeGrafter"/>
</dbReference>
<dbReference type="InterPro" id="IPR029063">
    <property type="entry name" value="SAM-dependent_MTases_sf"/>
</dbReference>
<dbReference type="InterPro" id="IPR015324">
    <property type="entry name" value="Ribosomal_Rsm22-like"/>
</dbReference>
<keyword evidence="6" id="KW-1185">Reference proteome</keyword>
<dbReference type="GO" id="GO:0006412">
    <property type="term" value="P:translation"/>
    <property type="evidence" value="ECO:0007669"/>
    <property type="project" value="InterPro"/>
</dbReference>
<name>B8G9E5_CHLAD</name>
<dbReference type="HOGENOM" id="CLU_072591_0_0_0"/>
<dbReference type="KEGG" id="cag:Cagg_1532"/>
<evidence type="ECO:0000256" key="4">
    <source>
        <dbReference type="ARBA" id="ARBA00023014"/>
    </source>
</evidence>
<proteinExistence type="predicted"/>
<keyword evidence="2" id="KW-0809">Transit peptide</keyword>
<dbReference type="PANTHER" id="PTHR13184:SF5">
    <property type="entry name" value="METHYLTRANSFERASE-LIKE PROTEIN 17, MITOCHONDRIAL"/>
    <property type="match status" value="1"/>
</dbReference>
<dbReference type="CDD" id="cd02440">
    <property type="entry name" value="AdoMet_MTases"/>
    <property type="match status" value="1"/>
</dbReference>
<dbReference type="STRING" id="326427.Cagg_1532"/>
<evidence type="ECO:0000256" key="2">
    <source>
        <dbReference type="ARBA" id="ARBA00022946"/>
    </source>
</evidence>
<keyword evidence="4" id="KW-0411">Iron-sulfur</keyword>
<gene>
    <name evidence="5" type="ordered locus">Cagg_1532</name>
</gene>
<dbReference type="OrthoDB" id="9799639at2"/>
<dbReference type="eggNOG" id="COG5459">
    <property type="taxonomic scope" value="Bacteria"/>
</dbReference>
<dbReference type="GO" id="GO:0015935">
    <property type="term" value="C:small ribosomal subunit"/>
    <property type="evidence" value="ECO:0007669"/>
    <property type="project" value="TreeGrafter"/>
</dbReference>
<reference evidence="5" key="1">
    <citation type="submission" date="2008-12" db="EMBL/GenBank/DDBJ databases">
        <title>Complete sequence of Chloroflexus aggregans DSM 9485.</title>
        <authorList>
            <consortium name="US DOE Joint Genome Institute"/>
            <person name="Lucas S."/>
            <person name="Copeland A."/>
            <person name="Lapidus A."/>
            <person name="Glavina del Rio T."/>
            <person name="Dalin E."/>
            <person name="Tice H."/>
            <person name="Pitluck S."/>
            <person name="Foster B."/>
            <person name="Larimer F."/>
            <person name="Land M."/>
            <person name="Hauser L."/>
            <person name="Kyrpides N."/>
            <person name="Mikhailova N."/>
            <person name="Bryant D."/>
            <person name="Richardson P."/>
        </authorList>
    </citation>
    <scope>NUCLEOTIDE SEQUENCE</scope>
    <source>
        <strain evidence="5">DSM 9485</strain>
    </source>
</reference>
<sequence>MQLPPILQRSLERMVAGQPAAALEQTASALSTRYREASTGQAPQINTPLEAVAYAAWRMPATYAAVRAVFRRLAEAQPTFAPTKMLDVGAGSGAAIWAAAEQWPSLQRVIAIERQLAMARIGEQLMAGAGLPKVTWQHGDVLTIERLPESDLVVASYVYGEIEPSMRLTLLSRLWKATKGALIFIEPGTPTGYTTILSIRDELIKRDIPIVAPCPHTAACPLAEQHDWCHFAQRIARPAFQRRLKGATAPFEDEKFSYLTAARQGTPSTRGRIVRHPLIHSGRIELQVCTAQGVQYITVTRRQGTVWRQARESEWGDGWDVDQLSPPVADDARTNG</sequence>
<evidence type="ECO:0000256" key="3">
    <source>
        <dbReference type="ARBA" id="ARBA00023004"/>
    </source>
</evidence>
<evidence type="ECO:0000313" key="6">
    <source>
        <dbReference type="Proteomes" id="UP000002508"/>
    </source>
</evidence>
<keyword evidence="1" id="KW-0479">Metal-binding</keyword>
<dbReference type="GO" id="GO:0046872">
    <property type="term" value="F:metal ion binding"/>
    <property type="evidence" value="ECO:0007669"/>
    <property type="project" value="UniProtKB-KW"/>
</dbReference>
<dbReference type="Pfam" id="PF09243">
    <property type="entry name" value="Rsm22"/>
    <property type="match status" value="1"/>
</dbReference>
<dbReference type="Proteomes" id="UP000002508">
    <property type="component" value="Chromosome"/>
</dbReference>
<accession>B8G9E5</accession>
<keyword evidence="3" id="KW-0408">Iron</keyword>
<dbReference type="GO" id="GO:0051536">
    <property type="term" value="F:iron-sulfur cluster binding"/>
    <property type="evidence" value="ECO:0007669"/>
    <property type="project" value="UniProtKB-KW"/>
</dbReference>
<dbReference type="GO" id="GO:0008168">
    <property type="term" value="F:methyltransferase activity"/>
    <property type="evidence" value="ECO:0007669"/>
    <property type="project" value="InterPro"/>
</dbReference>
<dbReference type="RefSeq" id="WP_015940294.1">
    <property type="nucleotide sequence ID" value="NC_011831.1"/>
</dbReference>
<dbReference type="InterPro" id="IPR052571">
    <property type="entry name" value="Mt_RNA_Methyltransferase"/>
</dbReference>
<dbReference type="PANTHER" id="PTHR13184">
    <property type="entry name" value="37S RIBOSOMAL PROTEIN S22"/>
    <property type="match status" value="1"/>
</dbReference>
<evidence type="ECO:0000256" key="1">
    <source>
        <dbReference type="ARBA" id="ARBA00022723"/>
    </source>
</evidence>
<organism evidence="5 6">
    <name type="scientific">Chloroflexus aggregans (strain MD-66 / DSM 9485)</name>
    <dbReference type="NCBI Taxonomy" id="326427"/>
    <lineage>
        <taxon>Bacteria</taxon>
        <taxon>Bacillati</taxon>
        <taxon>Chloroflexota</taxon>
        <taxon>Chloroflexia</taxon>
        <taxon>Chloroflexales</taxon>
        <taxon>Chloroflexineae</taxon>
        <taxon>Chloroflexaceae</taxon>
        <taxon>Chloroflexus</taxon>
    </lineage>
</organism>
<evidence type="ECO:0000313" key="5">
    <source>
        <dbReference type="EMBL" id="ACL24435.1"/>
    </source>
</evidence>
<dbReference type="EMBL" id="CP001337">
    <property type="protein sequence ID" value="ACL24435.1"/>
    <property type="molecule type" value="Genomic_DNA"/>
</dbReference>